<evidence type="ECO:0000256" key="3">
    <source>
        <dbReference type="ARBA" id="ARBA00022723"/>
    </source>
</evidence>
<dbReference type="PROSITE" id="PS51007">
    <property type="entry name" value="CYTC"/>
    <property type="match status" value="1"/>
</dbReference>
<dbReference type="RefSeq" id="WP_013135708.1">
    <property type="nucleotide sequence ID" value="NC_014166.1"/>
</dbReference>
<keyword evidence="10" id="KW-1185">Reference proteome</keyword>
<keyword evidence="4" id="KW-0249">Electron transport</keyword>
<evidence type="ECO:0000256" key="7">
    <source>
        <dbReference type="SAM" id="SignalP"/>
    </source>
</evidence>
<dbReference type="Gene3D" id="1.10.760.10">
    <property type="entry name" value="Cytochrome c-like domain"/>
    <property type="match status" value="1"/>
</dbReference>
<dbReference type="STRING" id="572480.Arnit_1909"/>
<dbReference type="GO" id="GO:0020037">
    <property type="term" value="F:heme binding"/>
    <property type="evidence" value="ECO:0007669"/>
    <property type="project" value="InterPro"/>
</dbReference>
<dbReference type="HOGENOM" id="CLU_128253_3_0_7"/>
<sequence length="101" mass="10737" precursor="true">MRTLTKILVVSSILSLTSLMANEGETIFKACASCHGANAEKAALGKSQIIKGWDKQKVVDALKGYKAGTYGGAMKGVMKGQVARLDDEKIEAVADYISTLK</sequence>
<evidence type="ECO:0000256" key="4">
    <source>
        <dbReference type="ARBA" id="ARBA00022982"/>
    </source>
</evidence>
<dbReference type="KEGG" id="ant:Arnit_1909"/>
<evidence type="ECO:0000256" key="5">
    <source>
        <dbReference type="ARBA" id="ARBA00023004"/>
    </source>
</evidence>
<evidence type="ECO:0000256" key="1">
    <source>
        <dbReference type="ARBA" id="ARBA00022448"/>
    </source>
</evidence>
<name>D5V1X9_ARCNC</name>
<dbReference type="EMBL" id="CP001999">
    <property type="protein sequence ID" value="ADG93563.1"/>
    <property type="molecule type" value="Genomic_DNA"/>
</dbReference>
<evidence type="ECO:0000256" key="6">
    <source>
        <dbReference type="PROSITE-ProRule" id="PRU00433"/>
    </source>
</evidence>
<dbReference type="Pfam" id="PF00034">
    <property type="entry name" value="Cytochrom_C"/>
    <property type="match status" value="1"/>
</dbReference>
<reference evidence="9 10" key="1">
    <citation type="journal article" date="2010" name="Stand. Genomic Sci.">
        <title>Complete genome sequence of Arcobacter nitrofigilis type strain (CI).</title>
        <authorList>
            <person name="Pati A."/>
            <person name="Gronow S."/>
            <person name="Lapidus A."/>
            <person name="Copeland A."/>
            <person name="Glavina Del Rio T."/>
            <person name="Nolan M."/>
            <person name="Lucas S."/>
            <person name="Tice H."/>
            <person name="Cheng J.F."/>
            <person name="Han C."/>
            <person name="Chertkov O."/>
            <person name="Bruce D."/>
            <person name="Tapia R."/>
            <person name="Goodwin L."/>
            <person name="Pitluck S."/>
            <person name="Liolios K."/>
            <person name="Ivanova N."/>
            <person name="Mavromatis K."/>
            <person name="Chen A."/>
            <person name="Palaniappan K."/>
            <person name="Land M."/>
            <person name="Hauser L."/>
            <person name="Chang Y.J."/>
            <person name="Jeffries C.D."/>
            <person name="Detter J.C."/>
            <person name="Rohde M."/>
            <person name="Goker M."/>
            <person name="Bristow J."/>
            <person name="Eisen J.A."/>
            <person name="Markowitz V."/>
            <person name="Hugenholtz P."/>
            <person name="Klenk H.P."/>
            <person name="Kyrpides N.C."/>
        </authorList>
    </citation>
    <scope>NUCLEOTIDE SEQUENCE [LARGE SCALE GENOMIC DNA]</scope>
    <source>
        <strain evidence="10">ATCC 33309 / DSM 7299 / CCUG 15893 / LMG 7604 / NCTC 12251 / CI</strain>
    </source>
</reference>
<feature type="signal peptide" evidence="7">
    <location>
        <begin position="1"/>
        <end position="21"/>
    </location>
</feature>
<dbReference type="PRINTS" id="PR00605">
    <property type="entry name" value="CYTCHROMECIC"/>
</dbReference>
<keyword evidence="2 6" id="KW-0349">Heme</keyword>
<evidence type="ECO:0000259" key="8">
    <source>
        <dbReference type="PROSITE" id="PS51007"/>
    </source>
</evidence>
<dbReference type="Proteomes" id="UP000000939">
    <property type="component" value="Chromosome"/>
</dbReference>
<evidence type="ECO:0000313" key="10">
    <source>
        <dbReference type="Proteomes" id="UP000000939"/>
    </source>
</evidence>
<feature type="domain" description="Cytochrome c" evidence="8">
    <location>
        <begin position="19"/>
        <end position="101"/>
    </location>
</feature>
<keyword evidence="3 6" id="KW-0479">Metal-binding</keyword>
<dbReference type="AlphaFoldDB" id="D5V1X9"/>
<keyword evidence="5 6" id="KW-0408">Iron</keyword>
<gene>
    <name evidence="9" type="ordered locus">Arnit_1909</name>
</gene>
<dbReference type="eggNOG" id="COG2863">
    <property type="taxonomic scope" value="Bacteria"/>
</dbReference>
<organism evidence="9 10">
    <name type="scientific">Arcobacter nitrofigilis (strain ATCC 33309 / DSM 7299 / CCUG 15893 / LMG 7604 / NCTC 12251 / CI)</name>
    <name type="common">Campylobacter nitrofigilis</name>
    <dbReference type="NCBI Taxonomy" id="572480"/>
    <lineage>
        <taxon>Bacteria</taxon>
        <taxon>Pseudomonadati</taxon>
        <taxon>Campylobacterota</taxon>
        <taxon>Epsilonproteobacteria</taxon>
        <taxon>Campylobacterales</taxon>
        <taxon>Arcobacteraceae</taxon>
        <taxon>Arcobacter</taxon>
    </lineage>
</organism>
<proteinExistence type="predicted"/>
<evidence type="ECO:0000313" key="9">
    <source>
        <dbReference type="EMBL" id="ADG93563.1"/>
    </source>
</evidence>
<feature type="chain" id="PRO_5003078233" evidence="7">
    <location>
        <begin position="22"/>
        <end position="101"/>
    </location>
</feature>
<protein>
    <submittedName>
        <fullName evidence="9">Cytochrome c class I</fullName>
    </submittedName>
</protein>
<dbReference type="GO" id="GO:0009055">
    <property type="term" value="F:electron transfer activity"/>
    <property type="evidence" value="ECO:0007669"/>
    <property type="project" value="InterPro"/>
</dbReference>
<accession>D5V1X9</accession>
<dbReference type="OrthoDB" id="5340148at2"/>
<dbReference type="InterPro" id="IPR008168">
    <property type="entry name" value="Cyt_C_IC"/>
</dbReference>
<evidence type="ECO:0000256" key="2">
    <source>
        <dbReference type="ARBA" id="ARBA00022617"/>
    </source>
</evidence>
<dbReference type="InterPro" id="IPR009056">
    <property type="entry name" value="Cyt_c-like_dom"/>
</dbReference>
<dbReference type="GO" id="GO:0005506">
    <property type="term" value="F:iron ion binding"/>
    <property type="evidence" value="ECO:0007669"/>
    <property type="project" value="InterPro"/>
</dbReference>
<dbReference type="InterPro" id="IPR036909">
    <property type="entry name" value="Cyt_c-like_dom_sf"/>
</dbReference>
<keyword evidence="7" id="KW-0732">Signal</keyword>
<keyword evidence="1" id="KW-0813">Transport</keyword>
<dbReference type="SUPFAM" id="SSF46626">
    <property type="entry name" value="Cytochrome c"/>
    <property type="match status" value="1"/>
</dbReference>